<reference evidence="1" key="1">
    <citation type="submission" date="2007-04" db="EMBL/GenBank/DDBJ databases">
        <authorList>
            <consortium name="The Broad Institute Genome Sequencing Platform"/>
            <person name="Birren B."/>
            <person name="Lander E."/>
            <person name="Galagan J."/>
            <person name="Nusbaum C."/>
            <person name="Devon K."/>
            <person name="Ma L.-J."/>
            <person name="Jaffe D."/>
            <person name="Butler J."/>
            <person name="Alvarez P."/>
            <person name="Gnerre S."/>
            <person name="Grabherr M."/>
            <person name="Kleber M."/>
            <person name="Mauceli E."/>
            <person name="Brockman W."/>
            <person name="MacCallum I.A."/>
            <person name="Young S."/>
            <person name="LaButti K."/>
            <person name="DeCaprio D."/>
            <person name="Crawford M."/>
            <person name="Koehrsen M."/>
            <person name="Engels R."/>
            <person name="Montgomery P."/>
            <person name="Pearson M."/>
            <person name="Howarth C."/>
            <person name="Larson L."/>
            <person name="White J."/>
            <person name="O'Leary S."/>
            <person name="Kodira C."/>
            <person name="Zeng Q."/>
            <person name="Yandava C."/>
            <person name="Alvarado L."/>
            <person name="Kistler C."/>
            <person name="Shim W.-B."/>
            <person name="Kang S."/>
            <person name="Woloshuk C."/>
        </authorList>
    </citation>
    <scope>NUCLEOTIDE SEQUENCE</scope>
    <source>
        <strain evidence="1">4287</strain>
    </source>
</reference>
<dbReference type="VEuPathDB" id="FungiDB:FOXG_20967"/>
<dbReference type="KEGG" id="fox:FOXG_20967"/>
<dbReference type="Proteomes" id="UP000009097">
    <property type="component" value="Unassembled WGS sequence"/>
</dbReference>
<evidence type="ECO:0000313" key="1">
    <source>
        <dbReference type="EMBL" id="KNB13891.1"/>
    </source>
</evidence>
<protein>
    <submittedName>
        <fullName evidence="1">Uncharacterized protein</fullName>
    </submittedName>
</protein>
<dbReference type="GeneID" id="28961673"/>
<accession>A0A0J9VT08</accession>
<evidence type="ECO:0000313" key="2">
    <source>
        <dbReference type="Proteomes" id="UP000009097"/>
    </source>
</evidence>
<dbReference type="AlphaFoldDB" id="A0A0J9VT08"/>
<sequence length="199" mass="23101">MALIKSSCVKDNLIAGLQRRLTHDDLDESCYTYRGLPLEDIFLIDENEYKYHLPLLRAILERFNATNQFAIIRPHRHIPVQPGSHMVWNFGKHKQLRYYYGKTATNRGTHLDQLCGRKFVVVGGKLVPVEYCLSPLPDLCEVGLALYDTFTGYVTKHHLESIFGLEYIITGLSKKKWAEHVFPDYGYMILVDLQMKPRR</sequence>
<dbReference type="EMBL" id="DS231713">
    <property type="protein sequence ID" value="KNB13891.1"/>
    <property type="molecule type" value="Genomic_DNA"/>
</dbReference>
<organism evidence="1 2">
    <name type="scientific">Fusarium oxysporum f. sp. lycopersici (strain 4287 / CBS 123668 / FGSC 9935 / NRRL 34936)</name>
    <name type="common">Fusarium vascular wilt of tomato</name>
    <dbReference type="NCBI Taxonomy" id="426428"/>
    <lineage>
        <taxon>Eukaryota</taxon>
        <taxon>Fungi</taxon>
        <taxon>Dikarya</taxon>
        <taxon>Ascomycota</taxon>
        <taxon>Pezizomycotina</taxon>
        <taxon>Sordariomycetes</taxon>
        <taxon>Hypocreomycetidae</taxon>
        <taxon>Hypocreales</taxon>
        <taxon>Nectriaceae</taxon>
        <taxon>Fusarium</taxon>
        <taxon>Fusarium oxysporum species complex</taxon>
    </lineage>
</organism>
<reference evidence="1" key="2">
    <citation type="journal article" date="2010" name="Nature">
        <title>Comparative genomics reveals mobile pathogenicity chromosomes in Fusarium.</title>
        <authorList>
            <person name="Ma L.J."/>
            <person name="van der Does H.C."/>
            <person name="Borkovich K.A."/>
            <person name="Coleman J.J."/>
            <person name="Daboussi M.J."/>
            <person name="Di Pietro A."/>
            <person name="Dufresne M."/>
            <person name="Freitag M."/>
            <person name="Grabherr M."/>
            <person name="Henrissat B."/>
            <person name="Houterman P.M."/>
            <person name="Kang S."/>
            <person name="Shim W.B."/>
            <person name="Woloshuk C."/>
            <person name="Xie X."/>
            <person name="Xu J.R."/>
            <person name="Antoniw J."/>
            <person name="Baker S.E."/>
            <person name="Bluhm B.H."/>
            <person name="Breakspear A."/>
            <person name="Brown D.W."/>
            <person name="Butchko R.A."/>
            <person name="Chapman S."/>
            <person name="Coulson R."/>
            <person name="Coutinho P.M."/>
            <person name="Danchin E.G."/>
            <person name="Diener A."/>
            <person name="Gale L.R."/>
            <person name="Gardiner D.M."/>
            <person name="Goff S."/>
            <person name="Hammond-Kosack K.E."/>
            <person name="Hilburn K."/>
            <person name="Hua-Van A."/>
            <person name="Jonkers W."/>
            <person name="Kazan K."/>
            <person name="Kodira C.D."/>
            <person name="Koehrsen M."/>
            <person name="Kumar L."/>
            <person name="Lee Y.H."/>
            <person name="Li L."/>
            <person name="Manners J.M."/>
            <person name="Miranda-Saavedra D."/>
            <person name="Mukherjee M."/>
            <person name="Park G."/>
            <person name="Park J."/>
            <person name="Park S.Y."/>
            <person name="Proctor R.H."/>
            <person name="Regev A."/>
            <person name="Ruiz-Roldan M.C."/>
            <person name="Sain D."/>
            <person name="Sakthikumar S."/>
            <person name="Sykes S."/>
            <person name="Schwartz D.C."/>
            <person name="Turgeon B.G."/>
            <person name="Wapinski I."/>
            <person name="Yoder O."/>
            <person name="Young S."/>
            <person name="Zeng Q."/>
            <person name="Zhou S."/>
            <person name="Galagan J."/>
            <person name="Cuomo C.A."/>
            <person name="Kistler H.C."/>
            <person name="Rep M."/>
        </authorList>
    </citation>
    <scope>NUCLEOTIDE SEQUENCE [LARGE SCALE GENOMIC DNA]</scope>
    <source>
        <strain evidence="1">4287</strain>
    </source>
</reference>
<dbReference type="RefSeq" id="XP_018251936.1">
    <property type="nucleotide sequence ID" value="XM_018401296.1"/>
</dbReference>
<proteinExistence type="predicted"/>
<gene>
    <name evidence="1" type="ORF">FOXG_20967</name>
</gene>
<name>A0A0J9VT08_FUSO4</name>